<dbReference type="PROSITE" id="PS50850">
    <property type="entry name" value="MFS"/>
    <property type="match status" value="1"/>
</dbReference>
<keyword evidence="9" id="KW-1185">Reference proteome</keyword>
<keyword evidence="4 6" id="KW-1133">Transmembrane helix</keyword>
<keyword evidence="5 6" id="KW-0472">Membrane</keyword>
<accession>A0ABY6Z8A0</accession>
<dbReference type="SUPFAM" id="SSF103473">
    <property type="entry name" value="MFS general substrate transporter"/>
    <property type="match status" value="1"/>
</dbReference>
<feature type="transmembrane region" description="Helical" evidence="6">
    <location>
        <begin position="168"/>
        <end position="188"/>
    </location>
</feature>
<dbReference type="RefSeq" id="WP_268046777.1">
    <property type="nucleotide sequence ID" value="NZ_CP104064.1"/>
</dbReference>
<name>A0ABY6Z8A0_9BACL</name>
<gene>
    <name evidence="8" type="ORF">NZD86_03430</name>
</gene>
<feature type="transmembrane region" description="Helical" evidence="6">
    <location>
        <begin position="16"/>
        <end position="34"/>
    </location>
</feature>
<comment type="subcellular location">
    <subcellularLocation>
        <location evidence="1">Cell membrane</location>
        <topology evidence="1">Multi-pass membrane protein</topology>
    </subcellularLocation>
</comment>
<dbReference type="EMBL" id="CP104064">
    <property type="protein sequence ID" value="WAH39120.1"/>
    <property type="molecule type" value="Genomic_DNA"/>
</dbReference>
<feature type="transmembrane region" description="Helical" evidence="6">
    <location>
        <begin position="209"/>
        <end position="232"/>
    </location>
</feature>
<proteinExistence type="predicted"/>
<evidence type="ECO:0000256" key="5">
    <source>
        <dbReference type="ARBA" id="ARBA00023136"/>
    </source>
</evidence>
<organism evidence="8 9">
    <name type="scientific">Alicyclobacillus dauci</name>
    <dbReference type="NCBI Taxonomy" id="1475485"/>
    <lineage>
        <taxon>Bacteria</taxon>
        <taxon>Bacillati</taxon>
        <taxon>Bacillota</taxon>
        <taxon>Bacilli</taxon>
        <taxon>Bacillales</taxon>
        <taxon>Alicyclobacillaceae</taxon>
        <taxon>Alicyclobacillus</taxon>
    </lineage>
</organism>
<dbReference type="InterPro" id="IPR020846">
    <property type="entry name" value="MFS_dom"/>
</dbReference>
<keyword evidence="3 6" id="KW-0812">Transmembrane</keyword>
<dbReference type="PANTHER" id="PTHR43683:SF1">
    <property type="entry name" value="MULTIDRUG EFFLUX PROTEIN YFMO"/>
    <property type="match status" value="1"/>
</dbReference>
<evidence type="ECO:0000256" key="1">
    <source>
        <dbReference type="ARBA" id="ARBA00004651"/>
    </source>
</evidence>
<evidence type="ECO:0000313" key="9">
    <source>
        <dbReference type="Proteomes" id="UP001164803"/>
    </source>
</evidence>
<feature type="transmembrane region" description="Helical" evidence="6">
    <location>
        <begin position="140"/>
        <end position="162"/>
    </location>
</feature>
<evidence type="ECO:0000256" key="6">
    <source>
        <dbReference type="SAM" id="Phobius"/>
    </source>
</evidence>
<dbReference type="InterPro" id="IPR053200">
    <property type="entry name" value="YfmO-like"/>
</dbReference>
<feature type="transmembrane region" description="Helical" evidence="6">
    <location>
        <begin position="81"/>
        <end position="107"/>
    </location>
</feature>
<dbReference type="InterPro" id="IPR001958">
    <property type="entry name" value="Tet-R_TetA/multi-R_MdtG-like"/>
</dbReference>
<dbReference type="Pfam" id="PF07690">
    <property type="entry name" value="MFS_1"/>
    <property type="match status" value="1"/>
</dbReference>
<feature type="transmembrane region" description="Helical" evidence="6">
    <location>
        <begin position="277"/>
        <end position="296"/>
    </location>
</feature>
<dbReference type="Proteomes" id="UP001164803">
    <property type="component" value="Chromosome"/>
</dbReference>
<evidence type="ECO:0000259" key="7">
    <source>
        <dbReference type="PROSITE" id="PS50850"/>
    </source>
</evidence>
<evidence type="ECO:0000313" key="8">
    <source>
        <dbReference type="EMBL" id="WAH39120.1"/>
    </source>
</evidence>
<feature type="transmembrane region" description="Helical" evidence="6">
    <location>
        <begin position="244"/>
        <end position="265"/>
    </location>
</feature>
<feature type="transmembrane region" description="Helical" evidence="6">
    <location>
        <begin position="54"/>
        <end position="74"/>
    </location>
</feature>
<reference evidence="8" key="1">
    <citation type="submission" date="2022-08" db="EMBL/GenBank/DDBJ databases">
        <title>Alicyclobacillus dauci DSM2870, complete genome.</title>
        <authorList>
            <person name="Wang Q."/>
            <person name="Cai R."/>
            <person name="Wang Z."/>
        </authorList>
    </citation>
    <scope>NUCLEOTIDE SEQUENCE</scope>
    <source>
        <strain evidence="8">DSM 28700</strain>
    </source>
</reference>
<protein>
    <submittedName>
        <fullName evidence="8">MFS transporter</fullName>
    </submittedName>
</protein>
<feature type="domain" description="Major facilitator superfamily (MFS) profile" evidence="7">
    <location>
        <begin position="16"/>
        <end position="401"/>
    </location>
</feature>
<dbReference type="Gene3D" id="1.20.1250.20">
    <property type="entry name" value="MFS general substrate transporter like domains"/>
    <property type="match status" value="1"/>
</dbReference>
<evidence type="ECO:0000256" key="3">
    <source>
        <dbReference type="ARBA" id="ARBA00022692"/>
    </source>
</evidence>
<dbReference type="PRINTS" id="PR01035">
    <property type="entry name" value="TCRTETA"/>
</dbReference>
<sequence length="405" mass="43066">MSEGNHRASTFRQPKAAWAVAFAVVVAFMGLGLVDPILTSIAKNLHATPSQVELLFTSYMLITAIMMVITGAVSSRIGPKWTLLVGLFIIVVFSALAGTSGTVAQVVLFRGGWGLGNALFIATALAVIVSVASGGAAAAVVLYEAALGLGLSVGPLLGGWLGSISWRGPFYGVSVLMLIGLLAIATMLPKLPKPKKSVSVLDPFRALRYPGLSTMAITAFFYNYGFYTLFAFTPFVLNMSARGLGFVFFGWGVMMAIFSVFLAPWFERHFSVKRSMYAMLILIALDLLCIGLAIAPGKHAINVLGASWSVRTIIVTAVIIAGALMGIMATLLTTAVMQAAPVERSVASAAYSFARFLGGAFAPWLAGKLAERYNPSLSFYMGTIAVVISIIVFYIGRKHVKDSFD</sequence>
<feature type="transmembrane region" description="Helical" evidence="6">
    <location>
        <begin position="113"/>
        <end position="133"/>
    </location>
</feature>
<evidence type="ECO:0000256" key="2">
    <source>
        <dbReference type="ARBA" id="ARBA00022448"/>
    </source>
</evidence>
<dbReference type="InterPro" id="IPR036259">
    <property type="entry name" value="MFS_trans_sf"/>
</dbReference>
<feature type="transmembrane region" description="Helical" evidence="6">
    <location>
        <begin position="345"/>
        <end position="365"/>
    </location>
</feature>
<keyword evidence="2" id="KW-0813">Transport</keyword>
<feature type="transmembrane region" description="Helical" evidence="6">
    <location>
        <begin position="308"/>
        <end position="333"/>
    </location>
</feature>
<dbReference type="CDD" id="cd17474">
    <property type="entry name" value="MFS_YfmO_like"/>
    <property type="match status" value="1"/>
</dbReference>
<evidence type="ECO:0000256" key="4">
    <source>
        <dbReference type="ARBA" id="ARBA00022989"/>
    </source>
</evidence>
<dbReference type="InterPro" id="IPR011701">
    <property type="entry name" value="MFS"/>
</dbReference>
<feature type="transmembrane region" description="Helical" evidence="6">
    <location>
        <begin position="377"/>
        <end position="396"/>
    </location>
</feature>
<dbReference type="PANTHER" id="PTHR43683">
    <property type="entry name" value="MULTIDRUG EFFLUX PROTEIN YFMO"/>
    <property type="match status" value="1"/>
</dbReference>